<organism evidence="2 3">
    <name type="scientific">Acinetobacter soli</name>
    <dbReference type="NCBI Taxonomy" id="487316"/>
    <lineage>
        <taxon>Bacteria</taxon>
        <taxon>Pseudomonadati</taxon>
        <taxon>Pseudomonadota</taxon>
        <taxon>Gammaproteobacteria</taxon>
        <taxon>Moraxellales</taxon>
        <taxon>Moraxellaceae</taxon>
        <taxon>Acinetobacter</taxon>
    </lineage>
</organism>
<evidence type="ECO:0000313" key="3">
    <source>
        <dbReference type="Proteomes" id="UP000185674"/>
    </source>
</evidence>
<reference evidence="2 3" key="1">
    <citation type="submission" date="2016-08" db="EMBL/GenBank/DDBJ databases">
        <title>Complete genome sequence of Acinetobacter baylyi strain GFJ2.</title>
        <authorList>
            <person name="Tabata M."/>
            <person name="Kuboki S."/>
            <person name="Gibu N."/>
            <person name="Kinouchi Y."/>
            <person name="Vangnai A."/>
            <person name="Kasai D."/>
            <person name="Fukuda M."/>
        </authorList>
    </citation>
    <scope>NUCLEOTIDE SEQUENCE [LARGE SCALE GENOMIC DNA]</scope>
    <source>
        <strain evidence="2 3">GFJ2</strain>
    </source>
</reference>
<evidence type="ECO:0000256" key="1">
    <source>
        <dbReference type="SAM" id="Phobius"/>
    </source>
</evidence>
<feature type="transmembrane region" description="Helical" evidence="1">
    <location>
        <begin position="95"/>
        <end position="117"/>
    </location>
</feature>
<name>A0A1P8EMM2_9GAMM</name>
<keyword evidence="1" id="KW-1133">Transmembrane helix</keyword>
<dbReference type="KEGG" id="asol:BEN76_15520"/>
<feature type="transmembrane region" description="Helical" evidence="1">
    <location>
        <begin position="36"/>
        <end position="53"/>
    </location>
</feature>
<accession>A0A1P8EMM2</accession>
<evidence type="ECO:0000313" key="2">
    <source>
        <dbReference type="EMBL" id="APV37332.1"/>
    </source>
</evidence>
<keyword evidence="1" id="KW-0472">Membrane</keyword>
<feature type="transmembrane region" description="Helical" evidence="1">
    <location>
        <begin position="69"/>
        <end position="89"/>
    </location>
</feature>
<protein>
    <submittedName>
        <fullName evidence="2">Uncharacterized protein</fullName>
    </submittedName>
</protein>
<gene>
    <name evidence="2" type="ORF">BEN76_15520</name>
</gene>
<proteinExistence type="predicted"/>
<keyword evidence="1" id="KW-0812">Transmembrane</keyword>
<feature type="transmembrane region" description="Helical" evidence="1">
    <location>
        <begin position="12"/>
        <end position="30"/>
    </location>
</feature>
<sequence>MLDFWYSERITRPIRFGFCIALCAVIYWLSHIQPLSPKYVMVSVLIGIMTHIIRHKRQQIHHDNPYSEGFNILANVFPIVALIITISLLPDSSKWIPGLQVFGFSVLGLCLASTAHYREPRK</sequence>
<dbReference type="STRING" id="487316.BEN76_15520"/>
<dbReference type="eggNOG" id="ENOG5031RMF">
    <property type="taxonomic scope" value="Bacteria"/>
</dbReference>
<dbReference type="RefSeq" id="WP_076033466.1">
    <property type="nucleotide sequence ID" value="NZ_CP016896.1"/>
</dbReference>
<dbReference type="Proteomes" id="UP000185674">
    <property type="component" value="Chromosome"/>
</dbReference>
<dbReference type="EMBL" id="CP016896">
    <property type="protein sequence ID" value="APV37332.1"/>
    <property type="molecule type" value="Genomic_DNA"/>
</dbReference>
<dbReference type="AlphaFoldDB" id="A0A1P8EMM2"/>